<proteinExistence type="predicted"/>
<name>A0AAE6X7D3_9PAST</name>
<dbReference type="EMBL" id="CP015029">
    <property type="protein sequence ID" value="QIM65244.1"/>
    <property type="molecule type" value="Genomic_DNA"/>
</dbReference>
<protein>
    <submittedName>
        <fullName evidence="2">Uncharacterized protein DUF968</fullName>
    </submittedName>
</protein>
<evidence type="ECO:0000313" key="2">
    <source>
        <dbReference type="EMBL" id="RPE96328.1"/>
    </source>
</evidence>
<dbReference type="KEGG" id="fcl:A4G17_07240"/>
<keyword evidence="3" id="KW-1185">Reference proteome</keyword>
<dbReference type="Gene3D" id="3.30.40.190">
    <property type="match status" value="1"/>
</dbReference>
<dbReference type="RefSeq" id="WP_123956226.1">
    <property type="nucleotide sequence ID" value="NZ_CP015029.1"/>
</dbReference>
<gene>
    <name evidence="1" type="ORF">A4G17_07240</name>
    <name evidence="2" type="ORF">EDC49_0718</name>
</gene>
<sequence>MNETLLLTPYFQTEVGIVFYRIPPNVAPSAFGERTLLQPAPTALQTEKSGKIAKCSAEVTACNAVAELAKSSRVRQAVNHRTKPYGDLPYTAYVKQIQTCQCRDGKYCHPEKVLAETQNGLVQLCWHHDRERMEGNIKTEQLEQLAEQNWQAFIAETIRRQLRKSKTAPIEFADVVLWACLNGLMNELNSEEVRQFLGYEKQIDLTKESSIGFENPDSLATLHKVSAALKLKVDPEPPASFMARPKLKRFENRKWLQFVKSQPCVCCGARADDPHHIIGNGGGKMGGKEHDLFTIPLCRIHHDELHRNVGRFEQQYGSQLALLYKFLDRAIGLGALVIDD</sequence>
<dbReference type="Pfam" id="PF06147">
    <property type="entry name" value="DUF968"/>
    <property type="match status" value="1"/>
</dbReference>
<reference evidence="2 3" key="2">
    <citation type="submission" date="2018-11" db="EMBL/GenBank/DDBJ databases">
        <title>Genomic Encyclopedia of Type Strains, Phase IV (KMG-IV): sequencing the most valuable type-strain genomes for metagenomic binning, comparative biology and taxonomic classification.</title>
        <authorList>
            <person name="Goeker M."/>
        </authorList>
    </citation>
    <scope>NUCLEOTIDE SEQUENCE [LARGE SCALE GENOMIC DNA]</scope>
    <source>
        <strain evidence="2 3">DSM 25797</strain>
    </source>
</reference>
<dbReference type="Proteomes" id="UP000502287">
    <property type="component" value="Chromosome"/>
</dbReference>
<dbReference type="InterPro" id="IPR010373">
    <property type="entry name" value="DUF968"/>
</dbReference>
<dbReference type="Proteomes" id="UP000276901">
    <property type="component" value="Unassembled WGS sequence"/>
</dbReference>
<organism evidence="1 4">
    <name type="scientific">Frederiksenia canicola</name>
    <dbReference type="NCBI Taxonomy" id="123824"/>
    <lineage>
        <taxon>Bacteria</taxon>
        <taxon>Pseudomonadati</taxon>
        <taxon>Pseudomonadota</taxon>
        <taxon>Gammaproteobacteria</taxon>
        <taxon>Pasteurellales</taxon>
        <taxon>Pasteurellaceae</taxon>
        <taxon>Frederiksenia</taxon>
    </lineage>
</organism>
<accession>A0AAE6X7D3</accession>
<reference evidence="1 4" key="1">
    <citation type="submission" date="2016-03" db="EMBL/GenBank/DDBJ databases">
        <authorList>
            <person name="Hansen M.J."/>
            <person name="Bojesen A.M."/>
            <person name="Planet P."/>
        </authorList>
    </citation>
    <scope>NUCLEOTIDE SEQUENCE [LARGE SCALE GENOMIC DNA]</scope>
    <source>
        <strain evidence="1 4">HPA 21</strain>
    </source>
</reference>
<dbReference type="EMBL" id="RKQT01000001">
    <property type="protein sequence ID" value="RPE96328.1"/>
    <property type="molecule type" value="Genomic_DNA"/>
</dbReference>
<dbReference type="AlphaFoldDB" id="A0AAE6X7D3"/>
<evidence type="ECO:0000313" key="4">
    <source>
        <dbReference type="Proteomes" id="UP000502287"/>
    </source>
</evidence>
<evidence type="ECO:0000313" key="1">
    <source>
        <dbReference type="EMBL" id="QIM65244.1"/>
    </source>
</evidence>
<evidence type="ECO:0000313" key="3">
    <source>
        <dbReference type="Proteomes" id="UP000276901"/>
    </source>
</evidence>